<dbReference type="PANTHER" id="PTHR20992">
    <property type="entry name" value="AT15442P-RELATED"/>
    <property type="match status" value="1"/>
</dbReference>
<feature type="transmembrane region" description="Helical" evidence="1">
    <location>
        <begin position="331"/>
        <end position="354"/>
    </location>
</feature>
<organism evidence="2 3">
    <name type="scientific">Bowmanella dokdonensis</name>
    <dbReference type="NCBI Taxonomy" id="751969"/>
    <lineage>
        <taxon>Bacteria</taxon>
        <taxon>Pseudomonadati</taxon>
        <taxon>Pseudomonadota</taxon>
        <taxon>Gammaproteobacteria</taxon>
        <taxon>Alteromonadales</taxon>
        <taxon>Alteromonadaceae</taxon>
        <taxon>Bowmanella</taxon>
    </lineage>
</organism>
<keyword evidence="1" id="KW-1133">Transmembrane helix</keyword>
<dbReference type="Proteomes" id="UP000664654">
    <property type="component" value="Unassembled WGS sequence"/>
</dbReference>
<comment type="caution">
    <text evidence="2">The sequence shown here is derived from an EMBL/GenBank/DDBJ whole genome shotgun (WGS) entry which is preliminary data.</text>
</comment>
<dbReference type="NCBIfam" id="TIGR00341">
    <property type="entry name" value="TIGR00341 family protein"/>
    <property type="match status" value="1"/>
</dbReference>
<dbReference type="RefSeq" id="WP_206574731.1">
    <property type="nucleotide sequence ID" value="NZ_JAFKCV010000009.1"/>
</dbReference>
<dbReference type="Pfam" id="PF04087">
    <property type="entry name" value="DUF389"/>
    <property type="match status" value="1"/>
</dbReference>
<feature type="transmembrane region" description="Helical" evidence="1">
    <location>
        <begin position="360"/>
        <end position="383"/>
    </location>
</feature>
<accession>A0A939IQ70</accession>
<reference evidence="2" key="1">
    <citation type="submission" date="2021-03" db="EMBL/GenBank/DDBJ databases">
        <title>novel species isolated from a fishpond in China.</title>
        <authorList>
            <person name="Lu H."/>
            <person name="Cai Z."/>
        </authorList>
    </citation>
    <scope>NUCLEOTIDE SEQUENCE</scope>
    <source>
        <strain evidence="2">JCM 30855</strain>
    </source>
</reference>
<name>A0A939IQ70_9ALTE</name>
<evidence type="ECO:0000313" key="2">
    <source>
        <dbReference type="EMBL" id="MBN7826620.1"/>
    </source>
</evidence>
<dbReference type="InterPro" id="IPR005240">
    <property type="entry name" value="DUF389"/>
</dbReference>
<feature type="transmembrane region" description="Helical" evidence="1">
    <location>
        <begin position="426"/>
        <end position="446"/>
    </location>
</feature>
<dbReference type="Gene3D" id="2.60.200.40">
    <property type="match status" value="1"/>
</dbReference>
<protein>
    <submittedName>
        <fullName evidence="2">TIGR00341 family protein</fullName>
    </submittedName>
</protein>
<dbReference type="InterPro" id="IPR016064">
    <property type="entry name" value="NAD/diacylglycerol_kinase_sf"/>
</dbReference>
<dbReference type="PANTHER" id="PTHR20992:SF9">
    <property type="entry name" value="AT15442P-RELATED"/>
    <property type="match status" value="1"/>
</dbReference>
<sequence length="619" mass="67445">MNQAFLLHDGTLNLDPLLEAFPDLHALRFGQDPLPDNAARVLVYLNDENIKQVWAEVQSRDWELGLLPHPESKYAARAFSAPGGKIPELIAQLLEAKPVAIDSLSCNGTPVFSSIIIGELLVFNLKDTSHALSRWHALTTMVARFRQLQLHAYELMTATEQRLQVALLGMMLMEQNHKPMFGRGLQDILDAGDRRLSLVAVAPRSVTAFLWLLLKFLFSGRFSSRNLPDSIGVLRTQKLTIASGKGINYQLDGIALGAKSLQCEVQEKSVRMLQLQNRERGNTDIRKDQIRMAHLPCGSAVMELADKPLPMFHHASEDEFRELFRSLRENAIASPAFLMLMVLSVLLAVTGLFANSAPVIIGAMILAPLMSPIISLAMGLARADTGLVQSASKTLLGGVSLALLCAILATWMIPLTTLTSEMQSRMTPTLLDLGVAVISGIAGAYANAKEEVARSLAGVAIAVALVPPLSVVGIGLGWGDLAMAGGAMLLFTTNLVGIALSAALTFLVLGFAPFHLARKGMGVSLGFLAIIAIPLFLSFDDLVEKSRIYRVLPQGKVQLLEQEVELTPLDVTLGQSPRISYKLVSPTQLNDRHLDALKQIIQDKIETEVELEAELRLRR</sequence>
<dbReference type="EMBL" id="JAFKCV010000009">
    <property type="protein sequence ID" value="MBN7826620.1"/>
    <property type="molecule type" value="Genomic_DNA"/>
</dbReference>
<dbReference type="SUPFAM" id="SSF111331">
    <property type="entry name" value="NAD kinase/diacylglycerol kinase-like"/>
    <property type="match status" value="1"/>
</dbReference>
<feature type="transmembrane region" description="Helical" evidence="1">
    <location>
        <begin position="395"/>
        <end position="414"/>
    </location>
</feature>
<feature type="transmembrane region" description="Helical" evidence="1">
    <location>
        <begin position="484"/>
        <end position="509"/>
    </location>
</feature>
<gene>
    <name evidence="2" type="ORF">J0A66_15400</name>
</gene>
<keyword evidence="1" id="KW-0472">Membrane</keyword>
<evidence type="ECO:0000256" key="1">
    <source>
        <dbReference type="SAM" id="Phobius"/>
    </source>
</evidence>
<evidence type="ECO:0000313" key="3">
    <source>
        <dbReference type="Proteomes" id="UP000664654"/>
    </source>
</evidence>
<feature type="transmembrane region" description="Helical" evidence="1">
    <location>
        <begin position="458"/>
        <end position="478"/>
    </location>
</feature>
<keyword evidence="3" id="KW-1185">Reference proteome</keyword>
<feature type="transmembrane region" description="Helical" evidence="1">
    <location>
        <begin position="196"/>
        <end position="218"/>
    </location>
</feature>
<feature type="transmembrane region" description="Helical" evidence="1">
    <location>
        <begin position="521"/>
        <end position="539"/>
    </location>
</feature>
<keyword evidence="1" id="KW-0812">Transmembrane</keyword>
<dbReference type="AlphaFoldDB" id="A0A939IQ70"/>
<proteinExistence type="predicted"/>